<evidence type="ECO:0000256" key="3">
    <source>
        <dbReference type="ARBA" id="ARBA00023163"/>
    </source>
</evidence>
<dbReference type="Proteomes" id="UP000308349">
    <property type="component" value="Unassembled WGS sequence"/>
</dbReference>
<dbReference type="OrthoDB" id="3787664at2"/>
<gene>
    <name evidence="6" type="ORF">FEK35_15005</name>
</gene>
<comment type="caution">
    <text evidence="6">The sequence shown here is derived from an EMBL/GenBank/DDBJ whole genome shotgun (WGS) entry which is preliminary data.</text>
</comment>
<proteinExistence type="predicted"/>
<evidence type="ECO:0000256" key="2">
    <source>
        <dbReference type="ARBA" id="ARBA00023125"/>
    </source>
</evidence>
<keyword evidence="1" id="KW-0805">Transcription regulation</keyword>
<dbReference type="Gene3D" id="1.10.10.60">
    <property type="entry name" value="Homeodomain-like"/>
    <property type="match status" value="1"/>
</dbReference>
<feature type="domain" description="HTH tetR-type" evidence="5">
    <location>
        <begin position="32"/>
        <end position="92"/>
    </location>
</feature>
<dbReference type="InterPro" id="IPR001647">
    <property type="entry name" value="HTH_TetR"/>
</dbReference>
<dbReference type="EMBL" id="VBUU01000014">
    <property type="protein sequence ID" value="TLG09433.1"/>
    <property type="molecule type" value="Genomic_DNA"/>
</dbReference>
<dbReference type="InterPro" id="IPR009057">
    <property type="entry name" value="Homeodomain-like_sf"/>
</dbReference>
<evidence type="ECO:0000256" key="1">
    <source>
        <dbReference type="ARBA" id="ARBA00023015"/>
    </source>
</evidence>
<keyword evidence="2 4" id="KW-0238">DNA-binding</keyword>
<dbReference type="GO" id="GO:0003700">
    <property type="term" value="F:DNA-binding transcription factor activity"/>
    <property type="evidence" value="ECO:0007669"/>
    <property type="project" value="TreeGrafter"/>
</dbReference>
<dbReference type="PROSITE" id="PS50977">
    <property type="entry name" value="HTH_TETR_2"/>
    <property type="match status" value="1"/>
</dbReference>
<name>A0A5R8PCM1_9NOCA</name>
<dbReference type="PANTHER" id="PTHR30055">
    <property type="entry name" value="HTH-TYPE TRANSCRIPTIONAL REGULATOR RUTR"/>
    <property type="match status" value="1"/>
</dbReference>
<evidence type="ECO:0000259" key="5">
    <source>
        <dbReference type="PROSITE" id="PS50977"/>
    </source>
</evidence>
<dbReference type="InterPro" id="IPR041347">
    <property type="entry name" value="MftR_C"/>
</dbReference>
<dbReference type="GO" id="GO:0000976">
    <property type="term" value="F:transcription cis-regulatory region binding"/>
    <property type="evidence" value="ECO:0007669"/>
    <property type="project" value="TreeGrafter"/>
</dbReference>
<dbReference type="PRINTS" id="PR00455">
    <property type="entry name" value="HTHTETR"/>
</dbReference>
<dbReference type="Gene3D" id="1.10.357.10">
    <property type="entry name" value="Tetracycline Repressor, domain 2"/>
    <property type="match status" value="1"/>
</dbReference>
<evidence type="ECO:0000313" key="7">
    <source>
        <dbReference type="Proteomes" id="UP000308349"/>
    </source>
</evidence>
<organism evidence="6 7">
    <name type="scientific">Nocardia cyriacigeorgica</name>
    <dbReference type="NCBI Taxonomy" id="135487"/>
    <lineage>
        <taxon>Bacteria</taxon>
        <taxon>Bacillati</taxon>
        <taxon>Actinomycetota</taxon>
        <taxon>Actinomycetes</taxon>
        <taxon>Mycobacteriales</taxon>
        <taxon>Nocardiaceae</taxon>
        <taxon>Nocardia</taxon>
    </lineage>
</organism>
<keyword evidence="3" id="KW-0804">Transcription</keyword>
<dbReference type="AlphaFoldDB" id="A0A5R8PCM1"/>
<dbReference type="SUPFAM" id="SSF46689">
    <property type="entry name" value="Homeodomain-like"/>
    <property type="match status" value="1"/>
</dbReference>
<dbReference type="Pfam" id="PF00440">
    <property type="entry name" value="TetR_N"/>
    <property type="match status" value="1"/>
</dbReference>
<evidence type="ECO:0000313" key="6">
    <source>
        <dbReference type="EMBL" id="TLG09433.1"/>
    </source>
</evidence>
<dbReference type="InterPro" id="IPR050109">
    <property type="entry name" value="HTH-type_TetR-like_transc_reg"/>
</dbReference>
<accession>A0A5R8PCM1</accession>
<reference evidence="6 7" key="1">
    <citation type="submission" date="2019-05" db="EMBL/GenBank/DDBJ databases">
        <title>Genomes sequences of two Nocardia cyriacigeorgica environmental isolates, type strains Nocardia asteroides ATCC 19247 and Nocardia cyriacigeorgica DSM 44484.</title>
        <authorList>
            <person name="Vautrin F."/>
            <person name="Bergeron E."/>
            <person name="Dubost A."/>
            <person name="Abrouk D."/>
            <person name="Rodriguez Nava V."/>
            <person name="Pujic P."/>
        </authorList>
    </citation>
    <scope>NUCLEOTIDE SEQUENCE [LARGE SCALE GENOMIC DNA]</scope>
    <source>
        <strain evidence="6 7">EML 1456</strain>
    </source>
</reference>
<dbReference type="Pfam" id="PF17754">
    <property type="entry name" value="TetR_C_14"/>
    <property type="match status" value="1"/>
</dbReference>
<feature type="DNA-binding region" description="H-T-H motif" evidence="4">
    <location>
        <begin position="55"/>
        <end position="74"/>
    </location>
</feature>
<sequence>MPVCATVLMCVKTHSGGDVIDREQSLTDRRRQAVRLDIAASAARLFLDRGFDATSVDDIARAAGISVRTFYRHCDAKEDTLTPIIVAGIRDFVGYLAARPEQEPVETAVHAAFVEAFRRDSYAHIVPTRDLFVLLTSVPGIRARWMVAANDLADELRPVIGARAGLDPQSLEARLLSHTLIGALTVTLEHWVTCDPDDPSGPVDAPSLAASALSVIRFGRP</sequence>
<protein>
    <submittedName>
        <fullName evidence="6">TetR family transcriptional regulator</fullName>
    </submittedName>
</protein>
<evidence type="ECO:0000256" key="4">
    <source>
        <dbReference type="PROSITE-ProRule" id="PRU00335"/>
    </source>
</evidence>
<dbReference type="PANTHER" id="PTHR30055:SF238">
    <property type="entry name" value="MYCOFACTOCIN BIOSYNTHESIS TRANSCRIPTIONAL REGULATOR MFTR-RELATED"/>
    <property type="match status" value="1"/>
</dbReference>